<dbReference type="InterPro" id="IPR039425">
    <property type="entry name" value="RNA_pol_sigma-70-like"/>
</dbReference>
<organism evidence="8">
    <name type="scientific">Desulfofervidus auxilii</name>
    <dbReference type="NCBI Taxonomy" id="1621989"/>
    <lineage>
        <taxon>Bacteria</taxon>
        <taxon>Pseudomonadati</taxon>
        <taxon>Thermodesulfobacteriota</taxon>
        <taxon>Candidatus Desulfofervidia</taxon>
        <taxon>Candidatus Desulfofervidales</taxon>
        <taxon>Candidatus Desulfofervidaceae</taxon>
        <taxon>Candidatus Desulfofervidus</taxon>
    </lineage>
</organism>
<evidence type="ECO:0000256" key="2">
    <source>
        <dbReference type="ARBA" id="ARBA00023015"/>
    </source>
</evidence>
<dbReference type="GO" id="GO:0006352">
    <property type="term" value="P:DNA-templated transcription initiation"/>
    <property type="evidence" value="ECO:0007669"/>
    <property type="project" value="InterPro"/>
</dbReference>
<dbReference type="InterPro" id="IPR013324">
    <property type="entry name" value="RNA_pol_sigma_r3/r4-like"/>
</dbReference>
<name>A0A7C1ZPH0_DESA2</name>
<dbReference type="PANTHER" id="PTHR43133:SF8">
    <property type="entry name" value="RNA POLYMERASE SIGMA FACTOR HI_1459-RELATED"/>
    <property type="match status" value="1"/>
</dbReference>
<dbReference type="InterPro" id="IPR013325">
    <property type="entry name" value="RNA_pol_sigma_r2"/>
</dbReference>
<gene>
    <name evidence="8" type="ORF">ENI35_06970</name>
</gene>
<evidence type="ECO:0000313" key="8">
    <source>
        <dbReference type="EMBL" id="HEC68527.1"/>
    </source>
</evidence>
<feature type="domain" description="RNA polymerase sigma-70 region 2" evidence="6">
    <location>
        <begin position="21"/>
        <end position="87"/>
    </location>
</feature>
<accession>A0A7C1ZPH0</accession>
<dbReference type="Pfam" id="PF04542">
    <property type="entry name" value="Sigma70_r2"/>
    <property type="match status" value="1"/>
</dbReference>
<dbReference type="Proteomes" id="UP000885738">
    <property type="component" value="Unassembled WGS sequence"/>
</dbReference>
<evidence type="ECO:0000256" key="3">
    <source>
        <dbReference type="ARBA" id="ARBA00023082"/>
    </source>
</evidence>
<keyword evidence="5" id="KW-0804">Transcription</keyword>
<dbReference type="InterPro" id="IPR013249">
    <property type="entry name" value="RNA_pol_sigma70_r4_t2"/>
</dbReference>
<comment type="caution">
    <text evidence="8">The sequence shown here is derived from an EMBL/GenBank/DDBJ whole genome shotgun (WGS) entry which is preliminary data.</text>
</comment>
<evidence type="ECO:0000256" key="1">
    <source>
        <dbReference type="ARBA" id="ARBA00010641"/>
    </source>
</evidence>
<evidence type="ECO:0000256" key="4">
    <source>
        <dbReference type="ARBA" id="ARBA00023125"/>
    </source>
</evidence>
<keyword evidence="4" id="KW-0238">DNA-binding</keyword>
<dbReference type="PANTHER" id="PTHR43133">
    <property type="entry name" value="RNA POLYMERASE ECF-TYPE SIGMA FACTO"/>
    <property type="match status" value="1"/>
</dbReference>
<keyword evidence="3" id="KW-0731">Sigma factor</keyword>
<dbReference type="CDD" id="cd06171">
    <property type="entry name" value="Sigma70_r4"/>
    <property type="match status" value="1"/>
</dbReference>
<reference evidence="8" key="1">
    <citation type="journal article" date="2020" name="mSystems">
        <title>Genome- and Community-Level Interaction Insights into Carbon Utilization and Element Cycling Functions of Hydrothermarchaeota in Hydrothermal Sediment.</title>
        <authorList>
            <person name="Zhou Z."/>
            <person name="Liu Y."/>
            <person name="Xu W."/>
            <person name="Pan J."/>
            <person name="Luo Z.H."/>
            <person name="Li M."/>
        </authorList>
    </citation>
    <scope>NUCLEOTIDE SEQUENCE [LARGE SCALE GENOMIC DNA]</scope>
    <source>
        <strain evidence="8">HyVt-389</strain>
    </source>
</reference>
<dbReference type="Gene3D" id="1.10.1740.10">
    <property type="match status" value="1"/>
</dbReference>
<dbReference type="SUPFAM" id="SSF88946">
    <property type="entry name" value="Sigma2 domain of RNA polymerase sigma factors"/>
    <property type="match status" value="1"/>
</dbReference>
<dbReference type="AlphaFoldDB" id="A0A7C1ZPH0"/>
<feature type="domain" description="RNA polymerase sigma factor 70 region 4 type 2" evidence="7">
    <location>
        <begin position="116"/>
        <end position="163"/>
    </location>
</feature>
<dbReference type="GO" id="GO:0016987">
    <property type="term" value="F:sigma factor activity"/>
    <property type="evidence" value="ECO:0007669"/>
    <property type="project" value="UniProtKB-KW"/>
</dbReference>
<comment type="similarity">
    <text evidence="1">Belongs to the sigma-70 factor family. ECF subfamily.</text>
</comment>
<dbReference type="SUPFAM" id="SSF88659">
    <property type="entry name" value="Sigma3 and sigma4 domains of RNA polymerase sigma factors"/>
    <property type="match status" value="1"/>
</dbReference>
<dbReference type="InterPro" id="IPR007627">
    <property type="entry name" value="RNA_pol_sigma70_r2"/>
</dbReference>
<proteinExistence type="inferred from homology"/>
<keyword evidence="2" id="KW-0805">Transcription regulation</keyword>
<dbReference type="NCBIfam" id="TIGR02937">
    <property type="entry name" value="sigma70-ECF"/>
    <property type="match status" value="1"/>
</dbReference>
<dbReference type="GO" id="GO:0003677">
    <property type="term" value="F:DNA binding"/>
    <property type="evidence" value="ECO:0007669"/>
    <property type="project" value="UniProtKB-KW"/>
</dbReference>
<protein>
    <submittedName>
        <fullName evidence="8">RNA polymerase sigma factor</fullName>
    </submittedName>
</protein>
<dbReference type="EMBL" id="DRIH01000253">
    <property type="protein sequence ID" value="HEC68527.1"/>
    <property type="molecule type" value="Genomic_DNA"/>
</dbReference>
<dbReference type="Gene3D" id="1.10.10.10">
    <property type="entry name" value="Winged helix-like DNA-binding domain superfamily/Winged helix DNA-binding domain"/>
    <property type="match status" value="1"/>
</dbReference>
<evidence type="ECO:0000259" key="7">
    <source>
        <dbReference type="Pfam" id="PF08281"/>
    </source>
</evidence>
<dbReference type="InterPro" id="IPR014284">
    <property type="entry name" value="RNA_pol_sigma-70_dom"/>
</dbReference>
<evidence type="ECO:0000256" key="5">
    <source>
        <dbReference type="ARBA" id="ARBA00023163"/>
    </source>
</evidence>
<sequence>MTDEELIIEFLEGNERGFERLMRRYQPQAYCLARAITNDREEAKDITQKAFIQAFKRLSSLRQRNRFRSWFFKIILNLCRDYLKNKKPTMSLETDKEPATSFEEEVIKRDLKEKTKKALSLLPPRQKEVIILRVFQGLSFNEISEILDFKPETARTNFYFGVRNLKELLREE</sequence>
<dbReference type="Pfam" id="PF08281">
    <property type="entry name" value="Sigma70_r4_2"/>
    <property type="match status" value="1"/>
</dbReference>
<evidence type="ECO:0000259" key="6">
    <source>
        <dbReference type="Pfam" id="PF04542"/>
    </source>
</evidence>
<dbReference type="InterPro" id="IPR036388">
    <property type="entry name" value="WH-like_DNA-bd_sf"/>
</dbReference>